<sequence length="75" mass="7519">MGSAVGVVLAVALAVVAIRPSLVLDRIPGREPGVPEAAASPTPLPAETALPAAAPGDVEQYVLPWPGEVVKVRGT</sequence>
<dbReference type="AlphaFoldDB" id="A0A0K8PM48"/>
<reference evidence="1" key="1">
    <citation type="journal article" date="2015" name="Genome Announc.">
        <title>Draft Genome Sequence of Thiostrepton-Producing Streptomyces azureus ATCC 14921.</title>
        <authorList>
            <person name="Sakihara K."/>
            <person name="Maeda J."/>
            <person name="Tashiro K."/>
            <person name="Fujino Y."/>
            <person name="Kuhara S."/>
            <person name="Ohshima T."/>
            <person name="Ogata S."/>
            <person name="Doi K."/>
        </authorList>
    </citation>
    <scope>NUCLEOTIDE SEQUENCE [LARGE SCALE GENOMIC DNA]</scope>
    <source>
        <strain evidence="1">ATCC14921</strain>
    </source>
</reference>
<evidence type="ECO:0000313" key="2">
    <source>
        <dbReference type="Proteomes" id="UP000053859"/>
    </source>
</evidence>
<keyword evidence="2" id="KW-1185">Reference proteome</keyword>
<organism evidence="1 2">
    <name type="scientific">Streptomyces azureus</name>
    <dbReference type="NCBI Taxonomy" id="146537"/>
    <lineage>
        <taxon>Bacteria</taxon>
        <taxon>Bacillati</taxon>
        <taxon>Actinomycetota</taxon>
        <taxon>Actinomycetes</taxon>
        <taxon>Kitasatosporales</taxon>
        <taxon>Streptomycetaceae</taxon>
        <taxon>Streptomyces</taxon>
    </lineage>
</organism>
<evidence type="ECO:0000313" key="1">
    <source>
        <dbReference type="EMBL" id="GAP48947.1"/>
    </source>
</evidence>
<dbReference type="Proteomes" id="UP000053859">
    <property type="component" value="Unassembled WGS sequence"/>
</dbReference>
<protein>
    <submittedName>
        <fullName evidence="1">Uncharacterized protein</fullName>
    </submittedName>
</protein>
<name>A0A0K8PM48_STRAJ</name>
<dbReference type="EMBL" id="DF968285">
    <property type="protein sequence ID" value="GAP48947.1"/>
    <property type="molecule type" value="Genomic_DNA"/>
</dbReference>
<proteinExistence type="predicted"/>
<accession>A0A0K8PM48</accession>
<dbReference type="PATRIC" id="fig|146537.3.peg.4012"/>
<gene>
    <name evidence="1" type="ORF">SAZU_3812</name>
</gene>